<name>A0A1E3QX72_9ASCO</name>
<evidence type="ECO:0000256" key="5">
    <source>
        <dbReference type="ARBA" id="ARBA00022833"/>
    </source>
</evidence>
<dbReference type="InterPro" id="IPR044063">
    <property type="entry name" value="ZF_RING_GID"/>
</dbReference>
<dbReference type="PROSITE" id="PS51867">
    <property type="entry name" value="ZF_RING_GID"/>
    <property type="match status" value="1"/>
</dbReference>
<evidence type="ECO:0000256" key="3">
    <source>
        <dbReference type="ARBA" id="ARBA00022723"/>
    </source>
</evidence>
<evidence type="ECO:0000256" key="4">
    <source>
        <dbReference type="ARBA" id="ARBA00022771"/>
    </source>
</evidence>
<dbReference type="EMBL" id="KV454427">
    <property type="protein sequence ID" value="ODQ81672.1"/>
    <property type="molecule type" value="Genomic_DNA"/>
</dbReference>
<dbReference type="PANTHER" id="PTHR12170:SF2">
    <property type="entry name" value="E3 UBIQUITIN-PROTEIN TRANSFERASE MAEA"/>
    <property type="match status" value="1"/>
</dbReference>
<sequence>MSVDFHILLQQSNFKIPHELAKKNLKSIQKLIEKQKKQVLADLSKITGAQAAVKLSKQQRLEALAKIIRGFDAFLTKLLAKATIAADFMHRLQCRSDKIKELQTLISASSEDSGITAQSIRLGQWYRDQINLLVVDYLLKSSSGGENIGLELLEQLAALDPNLKNLIDFDVYVQYNKIYTSITQDHDISLLNSWFQDNKLTIKKIVYVKSVASDEEQKSKETVEYGSSLEFELKFQEFLNIVTEGSIIDAIGFCKTSLAAYMDLTNYTYDYNYHQNIKRITNIGGILLYKSMQTEDGMPKQSENDDSQEPGFVTAYHTLVSQKRWLDLGKLFTADFFQIYGISYNYPLFIYLSAGLCSLKTKSCAGCDVEYITSKHAEGLKASAGSDTEMDLGATDIVSPDLSSRGSSAGSSVPSAPLKVNFCPVCSAELYDLTTHLPFAHLVTSSIISGNPIMLPNGNIYDEDKLFNLQEKLRSKELREKDSEASGEDDSEDDEMVYDPITGEKFEMGQIEKAYPT</sequence>
<evidence type="ECO:0000256" key="1">
    <source>
        <dbReference type="ARBA" id="ARBA00004496"/>
    </source>
</evidence>
<dbReference type="Proteomes" id="UP000094336">
    <property type="component" value="Unassembled WGS sequence"/>
</dbReference>
<evidence type="ECO:0000313" key="9">
    <source>
        <dbReference type="EMBL" id="ODQ81672.1"/>
    </source>
</evidence>
<dbReference type="GO" id="GO:0061630">
    <property type="term" value="F:ubiquitin protein ligase activity"/>
    <property type="evidence" value="ECO:0007669"/>
    <property type="project" value="InterPro"/>
</dbReference>
<dbReference type="GeneID" id="30145816"/>
<comment type="subcellular location">
    <subcellularLocation>
        <location evidence="1">Cytoplasm</location>
    </subcellularLocation>
</comment>
<reference evidence="10" key="1">
    <citation type="submission" date="2016-05" db="EMBL/GenBank/DDBJ databases">
        <title>Comparative genomics of biotechnologically important yeasts.</title>
        <authorList>
            <consortium name="DOE Joint Genome Institute"/>
            <person name="Riley R."/>
            <person name="Haridas S."/>
            <person name="Wolfe K.H."/>
            <person name="Lopes M.R."/>
            <person name="Hittinger C.T."/>
            <person name="Goker M."/>
            <person name="Salamov A."/>
            <person name="Wisecaver J."/>
            <person name="Long T.M."/>
            <person name="Aerts A.L."/>
            <person name="Barry K."/>
            <person name="Choi C."/>
            <person name="Clum A."/>
            <person name="Coughlan A.Y."/>
            <person name="Deshpande S."/>
            <person name="Douglass A.P."/>
            <person name="Hanson S.J."/>
            <person name="Klenk H.-P."/>
            <person name="Labutti K."/>
            <person name="Lapidus A."/>
            <person name="Lindquist E."/>
            <person name="Lipzen A."/>
            <person name="Meier-Kolthoff J.P."/>
            <person name="Ohm R.A."/>
            <person name="Otillar R.P."/>
            <person name="Pangilinan J."/>
            <person name="Peng Y."/>
            <person name="Rokas A."/>
            <person name="Rosa C.A."/>
            <person name="Scheuner C."/>
            <person name="Sibirny A.A."/>
            <person name="Slot J.C."/>
            <person name="Stielow J.B."/>
            <person name="Sun H."/>
            <person name="Kurtzman C.P."/>
            <person name="Blackwell M."/>
            <person name="Grigoriev I.V."/>
            <person name="Jeffries T.W."/>
        </authorList>
    </citation>
    <scope>NUCLEOTIDE SEQUENCE [LARGE SCALE GENOMIC DNA]</scope>
    <source>
        <strain evidence="10">NRRL Y-12698</strain>
    </source>
</reference>
<dbReference type="OrthoDB" id="1933455at2759"/>
<dbReference type="InterPro" id="IPR045098">
    <property type="entry name" value="Fyv10_fam"/>
</dbReference>
<dbReference type="STRING" id="984486.A0A1E3QX72"/>
<dbReference type="Pfam" id="PF10607">
    <property type="entry name" value="CTLH"/>
    <property type="match status" value="1"/>
</dbReference>
<proteinExistence type="predicted"/>
<dbReference type="RefSeq" id="XP_018987000.1">
    <property type="nucleotide sequence ID" value="XM_019127963.1"/>
</dbReference>
<dbReference type="InterPro" id="IPR024964">
    <property type="entry name" value="CTLH/CRA"/>
</dbReference>
<evidence type="ECO:0000313" key="10">
    <source>
        <dbReference type="Proteomes" id="UP000094336"/>
    </source>
</evidence>
<dbReference type="GO" id="GO:0008270">
    <property type="term" value="F:zinc ion binding"/>
    <property type="evidence" value="ECO:0007669"/>
    <property type="project" value="UniProtKB-KW"/>
</dbReference>
<feature type="zinc finger region" description="RING-Gid-type" evidence="6">
    <location>
        <begin position="423"/>
        <end position="485"/>
    </location>
</feature>
<dbReference type="GO" id="GO:0005737">
    <property type="term" value="C:cytoplasm"/>
    <property type="evidence" value="ECO:0007669"/>
    <property type="project" value="UniProtKB-SubCell"/>
</dbReference>
<keyword evidence="10" id="KW-1185">Reference proteome</keyword>
<keyword evidence="3" id="KW-0479">Metal-binding</keyword>
<feature type="compositionally biased region" description="Acidic residues" evidence="7">
    <location>
        <begin position="485"/>
        <end position="497"/>
    </location>
</feature>
<dbReference type="GO" id="GO:0034657">
    <property type="term" value="C:GID complex"/>
    <property type="evidence" value="ECO:0007669"/>
    <property type="project" value="TreeGrafter"/>
</dbReference>
<organism evidence="9 10">
    <name type="scientific">Babjeviella inositovora NRRL Y-12698</name>
    <dbReference type="NCBI Taxonomy" id="984486"/>
    <lineage>
        <taxon>Eukaryota</taxon>
        <taxon>Fungi</taxon>
        <taxon>Dikarya</taxon>
        <taxon>Ascomycota</taxon>
        <taxon>Saccharomycotina</taxon>
        <taxon>Pichiomycetes</taxon>
        <taxon>Serinales incertae sedis</taxon>
        <taxon>Babjeviella</taxon>
    </lineage>
</organism>
<gene>
    <name evidence="9" type="ORF">BABINDRAFT_159932</name>
</gene>
<dbReference type="GO" id="GO:0043161">
    <property type="term" value="P:proteasome-mediated ubiquitin-dependent protein catabolic process"/>
    <property type="evidence" value="ECO:0007669"/>
    <property type="project" value="InterPro"/>
</dbReference>
<accession>A0A1E3QX72</accession>
<evidence type="ECO:0000259" key="8">
    <source>
        <dbReference type="PROSITE" id="PS51867"/>
    </source>
</evidence>
<evidence type="ECO:0000256" key="6">
    <source>
        <dbReference type="PROSITE-ProRule" id="PRU01215"/>
    </source>
</evidence>
<keyword evidence="4 6" id="KW-0863">Zinc-finger</keyword>
<feature type="region of interest" description="Disordered" evidence="7">
    <location>
        <begin position="475"/>
        <end position="498"/>
    </location>
</feature>
<evidence type="ECO:0000256" key="7">
    <source>
        <dbReference type="SAM" id="MobiDB-lite"/>
    </source>
</evidence>
<dbReference type="AlphaFoldDB" id="A0A1E3QX72"/>
<keyword evidence="2" id="KW-0963">Cytoplasm</keyword>
<feature type="compositionally biased region" description="Basic and acidic residues" evidence="7">
    <location>
        <begin position="475"/>
        <end position="484"/>
    </location>
</feature>
<keyword evidence="5" id="KW-0862">Zinc</keyword>
<dbReference type="PANTHER" id="PTHR12170">
    <property type="entry name" value="MACROPHAGE ERYTHROBLAST ATTACHER-RELATED"/>
    <property type="match status" value="1"/>
</dbReference>
<feature type="domain" description="RING-Gid-type" evidence="8">
    <location>
        <begin position="423"/>
        <end position="485"/>
    </location>
</feature>
<protein>
    <recommendedName>
        <fullName evidence="8">RING-Gid-type domain-containing protein</fullName>
    </recommendedName>
</protein>
<dbReference type="GO" id="GO:0005634">
    <property type="term" value="C:nucleus"/>
    <property type="evidence" value="ECO:0007669"/>
    <property type="project" value="TreeGrafter"/>
</dbReference>
<evidence type="ECO:0000256" key="2">
    <source>
        <dbReference type="ARBA" id="ARBA00022490"/>
    </source>
</evidence>